<accession>A0A5E4PLX1</accession>
<organism evidence="1 2">
    <name type="scientific">Leptidea sinapis</name>
    <dbReference type="NCBI Taxonomy" id="189913"/>
    <lineage>
        <taxon>Eukaryota</taxon>
        <taxon>Metazoa</taxon>
        <taxon>Ecdysozoa</taxon>
        <taxon>Arthropoda</taxon>
        <taxon>Hexapoda</taxon>
        <taxon>Insecta</taxon>
        <taxon>Pterygota</taxon>
        <taxon>Neoptera</taxon>
        <taxon>Endopterygota</taxon>
        <taxon>Lepidoptera</taxon>
        <taxon>Glossata</taxon>
        <taxon>Ditrysia</taxon>
        <taxon>Papilionoidea</taxon>
        <taxon>Pieridae</taxon>
        <taxon>Dismorphiinae</taxon>
        <taxon>Leptidea</taxon>
    </lineage>
</organism>
<dbReference type="AlphaFoldDB" id="A0A5E4PLX1"/>
<reference evidence="1 2" key="1">
    <citation type="submission" date="2017-07" db="EMBL/GenBank/DDBJ databases">
        <authorList>
            <person name="Talla V."/>
            <person name="Backstrom N."/>
        </authorList>
    </citation>
    <scope>NUCLEOTIDE SEQUENCE [LARGE SCALE GENOMIC DNA]</scope>
</reference>
<evidence type="ECO:0000313" key="2">
    <source>
        <dbReference type="Proteomes" id="UP000324832"/>
    </source>
</evidence>
<sequence>MNSNENTFSQSFVNFLQASVKLDDLEKMTADLDKELADSQNMMHEVQALYNSIPNVQQRQMPDDSHVRNENLDQFLVSTTPVLRLPDMPVQTGDVENIVATMKIYAEELRKSTVTCSSNKSLTKRNIDNIDFTHYSLSLKQLSNTLSIKVNTTSNRDVNLEEKLGSLIENVNMFTQMVEANSKVRETNETWKDNLPESTLQYDNIILKILSDINEATYLLKN</sequence>
<dbReference type="EMBL" id="FZQP02000060">
    <property type="protein sequence ID" value="VVC86988.1"/>
    <property type="molecule type" value="Genomic_DNA"/>
</dbReference>
<proteinExistence type="predicted"/>
<evidence type="ECO:0000313" key="1">
    <source>
        <dbReference type="EMBL" id="VVC86988.1"/>
    </source>
</evidence>
<dbReference type="Proteomes" id="UP000324832">
    <property type="component" value="Unassembled WGS sequence"/>
</dbReference>
<name>A0A5E4PLX1_9NEOP</name>
<gene>
    <name evidence="1" type="ORF">LSINAPIS_LOCUS711</name>
</gene>
<keyword evidence="2" id="KW-1185">Reference proteome</keyword>
<protein>
    <submittedName>
        <fullName evidence="1">Uncharacterized protein</fullName>
    </submittedName>
</protein>